<dbReference type="Gene3D" id="3.40.50.720">
    <property type="entry name" value="NAD(P)-binding Rossmann-like Domain"/>
    <property type="match status" value="1"/>
</dbReference>
<organism evidence="11 12">
    <name type="scientific">Actinomycetospora chlora</name>
    <dbReference type="NCBI Taxonomy" id="663608"/>
    <lineage>
        <taxon>Bacteria</taxon>
        <taxon>Bacillati</taxon>
        <taxon>Actinomycetota</taxon>
        <taxon>Actinomycetes</taxon>
        <taxon>Pseudonocardiales</taxon>
        <taxon>Pseudonocardiaceae</taxon>
        <taxon>Actinomycetospora</taxon>
    </lineage>
</organism>
<evidence type="ECO:0000256" key="6">
    <source>
        <dbReference type="ARBA" id="ARBA00039101"/>
    </source>
</evidence>
<comment type="similarity">
    <text evidence="2">Belongs to the DAMOX/DASOX family.</text>
</comment>
<dbReference type="RefSeq" id="WP_345417618.1">
    <property type="nucleotide sequence ID" value="NZ_BAABHO010000028.1"/>
</dbReference>
<evidence type="ECO:0000256" key="4">
    <source>
        <dbReference type="ARBA" id="ARBA00022827"/>
    </source>
</evidence>
<sequence length="356" mass="37932">MASSPAPGAGVLAGRSAVVVGSGVTGLTAALRLAEAGSRVTVVSTTAFPMVSTTACAFWLPAWASGETAEMLGGAVERSVVEPSWHAYDTLRRHEGAAAGLRSVTNKEYLEAGQSDPPTWLQEILAPSSIRPTELECEGRSYSRVWTFDSVVVDMKVHLDWLQKRAIDAGVTFGERLLTSLDEVADGRTADVVVNCTGLGARSLVGDTDVRPVRGLLVPFEVDPERLASLKAVAINEYYLIPRLRDVVVGGLIREEADPDTVEATPSSEDEELLMSKLGTLSRMASAGRPTALRRTGPASVGLRPHRRGGYRLETERSWPVPVVHNYGHGGSGVTLAWGCADRVVELAAAEFVGSR</sequence>
<dbReference type="PANTHER" id="PTHR11530">
    <property type="entry name" value="D-AMINO ACID OXIDASE"/>
    <property type="match status" value="1"/>
</dbReference>
<feature type="region of interest" description="Disordered" evidence="9">
    <location>
        <begin position="286"/>
        <end position="306"/>
    </location>
</feature>
<comment type="caution">
    <text evidence="11">The sequence shown here is derived from an EMBL/GenBank/DDBJ whole genome shotgun (WGS) entry which is preliminary data.</text>
</comment>
<evidence type="ECO:0000256" key="3">
    <source>
        <dbReference type="ARBA" id="ARBA00022630"/>
    </source>
</evidence>
<keyword evidence="12" id="KW-1185">Reference proteome</keyword>
<evidence type="ECO:0000256" key="5">
    <source>
        <dbReference type="ARBA" id="ARBA00023002"/>
    </source>
</evidence>
<protein>
    <recommendedName>
        <fullName evidence="7">D-amino-acid oxidase</fullName>
        <ecNumber evidence="6">1.4.3.3</ecNumber>
    </recommendedName>
</protein>
<accession>A0ABP9BJ92</accession>
<keyword evidence="5" id="KW-0560">Oxidoreductase</keyword>
<evidence type="ECO:0000256" key="1">
    <source>
        <dbReference type="ARBA" id="ARBA00001974"/>
    </source>
</evidence>
<dbReference type="InterPro" id="IPR023209">
    <property type="entry name" value="DAO"/>
</dbReference>
<keyword evidence="4" id="KW-0274">FAD</keyword>
<name>A0ABP9BJ92_9PSEU</name>
<evidence type="ECO:0000313" key="12">
    <source>
        <dbReference type="Proteomes" id="UP001500928"/>
    </source>
</evidence>
<evidence type="ECO:0000256" key="2">
    <source>
        <dbReference type="ARBA" id="ARBA00006730"/>
    </source>
</evidence>
<dbReference type="EC" id="1.4.3.3" evidence="6"/>
<evidence type="ECO:0000259" key="10">
    <source>
        <dbReference type="Pfam" id="PF01266"/>
    </source>
</evidence>
<keyword evidence="3" id="KW-0285">Flavoprotein</keyword>
<dbReference type="Proteomes" id="UP001500928">
    <property type="component" value="Unassembled WGS sequence"/>
</dbReference>
<evidence type="ECO:0000256" key="8">
    <source>
        <dbReference type="ARBA" id="ARBA00049547"/>
    </source>
</evidence>
<dbReference type="SUPFAM" id="SSF51971">
    <property type="entry name" value="Nucleotide-binding domain"/>
    <property type="match status" value="1"/>
</dbReference>
<dbReference type="PROSITE" id="PS00677">
    <property type="entry name" value="DAO"/>
    <property type="match status" value="1"/>
</dbReference>
<dbReference type="InterPro" id="IPR006181">
    <property type="entry name" value="D-amino_acid_oxidase_CS"/>
</dbReference>
<comment type="cofactor">
    <cofactor evidence="1">
        <name>FAD</name>
        <dbReference type="ChEBI" id="CHEBI:57692"/>
    </cofactor>
</comment>
<comment type="catalytic activity">
    <reaction evidence="8">
        <text>a D-alpha-amino acid + O2 + H2O = a 2-oxocarboxylate + H2O2 + NH4(+)</text>
        <dbReference type="Rhea" id="RHEA:21816"/>
        <dbReference type="ChEBI" id="CHEBI:15377"/>
        <dbReference type="ChEBI" id="CHEBI:15379"/>
        <dbReference type="ChEBI" id="CHEBI:16240"/>
        <dbReference type="ChEBI" id="CHEBI:28938"/>
        <dbReference type="ChEBI" id="CHEBI:35179"/>
        <dbReference type="ChEBI" id="CHEBI:59871"/>
        <dbReference type="EC" id="1.4.3.3"/>
    </reaction>
    <physiologicalReaction direction="left-to-right" evidence="8">
        <dbReference type="Rhea" id="RHEA:21817"/>
    </physiologicalReaction>
</comment>
<dbReference type="PANTHER" id="PTHR11530:SF11">
    <property type="entry name" value="D-ASPARTATE OXIDASE"/>
    <property type="match status" value="1"/>
</dbReference>
<dbReference type="Pfam" id="PF01266">
    <property type="entry name" value="DAO"/>
    <property type="match status" value="1"/>
</dbReference>
<dbReference type="EMBL" id="BAABHO010000028">
    <property type="protein sequence ID" value="GAA4795748.1"/>
    <property type="molecule type" value="Genomic_DNA"/>
</dbReference>
<gene>
    <name evidence="11" type="ORF">GCM10023200_34750</name>
</gene>
<reference evidence="12" key="1">
    <citation type="journal article" date="2019" name="Int. J. Syst. Evol. Microbiol.">
        <title>The Global Catalogue of Microorganisms (GCM) 10K type strain sequencing project: providing services to taxonomists for standard genome sequencing and annotation.</title>
        <authorList>
            <consortium name="The Broad Institute Genomics Platform"/>
            <consortium name="The Broad Institute Genome Sequencing Center for Infectious Disease"/>
            <person name="Wu L."/>
            <person name="Ma J."/>
        </authorList>
    </citation>
    <scope>NUCLEOTIDE SEQUENCE [LARGE SCALE GENOMIC DNA]</scope>
    <source>
        <strain evidence="12">JCM 17979</strain>
    </source>
</reference>
<evidence type="ECO:0000256" key="9">
    <source>
        <dbReference type="SAM" id="MobiDB-lite"/>
    </source>
</evidence>
<dbReference type="InterPro" id="IPR006076">
    <property type="entry name" value="FAD-dep_OxRdtase"/>
</dbReference>
<dbReference type="Gene3D" id="3.30.9.10">
    <property type="entry name" value="D-Amino Acid Oxidase, subunit A, domain 2"/>
    <property type="match status" value="1"/>
</dbReference>
<proteinExistence type="inferred from homology"/>
<evidence type="ECO:0000313" key="11">
    <source>
        <dbReference type="EMBL" id="GAA4795748.1"/>
    </source>
</evidence>
<feature type="domain" description="FAD dependent oxidoreductase" evidence="10">
    <location>
        <begin position="17"/>
        <end position="347"/>
    </location>
</feature>
<evidence type="ECO:0000256" key="7">
    <source>
        <dbReference type="ARBA" id="ARBA00039751"/>
    </source>
</evidence>